<accession>A0A4R3KUW4</accession>
<keyword evidence="1" id="KW-0732">Signal</keyword>
<keyword evidence="3" id="KW-1185">Reference proteome</keyword>
<dbReference type="GO" id="GO:0004180">
    <property type="term" value="F:carboxypeptidase activity"/>
    <property type="evidence" value="ECO:0007669"/>
    <property type="project" value="UniProtKB-KW"/>
</dbReference>
<protein>
    <submittedName>
        <fullName evidence="2">Zinc carboxypeptidase</fullName>
    </submittedName>
</protein>
<dbReference type="OrthoDB" id="9767214at2"/>
<organism evidence="2 3">
    <name type="scientific">Anseongella ginsenosidimutans</name>
    <dbReference type="NCBI Taxonomy" id="496056"/>
    <lineage>
        <taxon>Bacteria</taxon>
        <taxon>Pseudomonadati</taxon>
        <taxon>Bacteroidota</taxon>
        <taxon>Sphingobacteriia</taxon>
        <taxon>Sphingobacteriales</taxon>
        <taxon>Sphingobacteriaceae</taxon>
        <taxon>Anseongella</taxon>
    </lineage>
</organism>
<feature type="signal peptide" evidence="1">
    <location>
        <begin position="1"/>
        <end position="19"/>
    </location>
</feature>
<reference evidence="2 3" key="1">
    <citation type="submission" date="2019-03" db="EMBL/GenBank/DDBJ databases">
        <title>Genomic Encyclopedia of Type Strains, Phase IV (KMG-IV): sequencing the most valuable type-strain genomes for metagenomic binning, comparative biology and taxonomic classification.</title>
        <authorList>
            <person name="Goeker M."/>
        </authorList>
    </citation>
    <scope>NUCLEOTIDE SEQUENCE [LARGE SCALE GENOMIC DNA]</scope>
    <source>
        <strain evidence="2 3">DSM 21100</strain>
    </source>
</reference>
<dbReference type="Proteomes" id="UP000295807">
    <property type="component" value="Unassembled WGS sequence"/>
</dbReference>
<gene>
    <name evidence="2" type="ORF">EDD80_102288</name>
</gene>
<proteinExistence type="predicted"/>
<evidence type="ECO:0000256" key="1">
    <source>
        <dbReference type="SAM" id="SignalP"/>
    </source>
</evidence>
<dbReference type="AlphaFoldDB" id="A0A4R3KUW4"/>
<evidence type="ECO:0000313" key="2">
    <source>
        <dbReference type="EMBL" id="TCS89095.1"/>
    </source>
</evidence>
<dbReference type="RefSeq" id="WP_132128184.1">
    <property type="nucleotide sequence ID" value="NZ_CP042432.1"/>
</dbReference>
<sequence length="568" mass="65727">MDKPLLLLLCCLQFLPAAAQKTPFEQSDGNETATYGQVISWFNMLDQKYEQAKLVQAGSTDSGEPLHLFILSENGNFEPGGDRPVLLINNGIHPGEPEGIDATMMLSRDMLEKNSLPENLVICIIPVYNVGGALNRNSYSRANQNGPRSYGFRGNSRNLDLNRDFIKTDSKNSQSFQQIFQRWKPHVFIDNHTTNGADYQHVITYIASQKDKLHPALAAYMTGSLNPVLDRILTDSCFPPVPYVHFRETTPESGLIGFYDSPRYSTGYSALFNTIGYVLETHMLKPYEQRVRASYVFMEELIAILERDHQALLEAKSLADQKVKEQEEFTLHWRLDTTSFDTIEFRGYKASYKKSELSGKPRLYYDTSHPYTKQIGFYNDYRPVITVGRPKAYLVPQSWSRAIELLKLNGVTLQQLERDTEMEAEVYYIEDYKTVKTPYEGHYLHYDMQVRKEKQQVKCYKGDYLVHTNQPSVRYIMEVLEPQAPDSYFAWNFFDSILGQKEYFSAYVFEDLAADLLKADKELKQQLEDKKKHDPEFAKNGAAQLDFIYRRSPYYEKSHLRYPIFRVN</sequence>
<dbReference type="SUPFAM" id="SSF53187">
    <property type="entry name" value="Zn-dependent exopeptidases"/>
    <property type="match status" value="1"/>
</dbReference>
<dbReference type="CDD" id="cd06241">
    <property type="entry name" value="M14-like"/>
    <property type="match status" value="1"/>
</dbReference>
<feature type="chain" id="PRO_5020816161" evidence="1">
    <location>
        <begin position="20"/>
        <end position="568"/>
    </location>
</feature>
<keyword evidence="2" id="KW-0645">Protease</keyword>
<keyword evidence="2" id="KW-0378">Hydrolase</keyword>
<dbReference type="Gene3D" id="3.40.630.10">
    <property type="entry name" value="Zn peptidases"/>
    <property type="match status" value="1"/>
</dbReference>
<comment type="caution">
    <text evidence="2">The sequence shown here is derived from an EMBL/GenBank/DDBJ whole genome shotgun (WGS) entry which is preliminary data.</text>
</comment>
<dbReference type="EMBL" id="SMAD01000002">
    <property type="protein sequence ID" value="TCS89095.1"/>
    <property type="molecule type" value="Genomic_DNA"/>
</dbReference>
<name>A0A4R3KUW4_9SPHI</name>
<keyword evidence="2" id="KW-0121">Carboxypeptidase</keyword>
<evidence type="ECO:0000313" key="3">
    <source>
        <dbReference type="Proteomes" id="UP000295807"/>
    </source>
</evidence>